<sequence length="441" mass="52006">MLVYCPDPSPRLAYVLDFISEEMLMERAVICQDMNTFLHFEGVRINYSEQDFEGVYHTIRPHSLLRETGIAVQDIKMGRWKNLPVFFYRQQAGLSFDLFAAIFYLLSRYEEYLPHEKDEFGRFSHKASLAFREGFLDRPLINEWLMAWREELSAIFPTAVFKRRSYRFVPTYDIDMLYSYQGKGWLRNIGGTARSFLHGDVKQAIERWKVLRGKMKDPFDAYEWLDALHLYCRVKPIYFFLVAQKQVGLDKNISTSYKPFQDLINYYASVYKIGLHPSWQSSVEDGNTILREEKEWLEAVSDIPIEKSRQHFIKFTLPGGYQRLLDSGIQKDYSMGYGTINGFRASVASSFYWFNLETNSATALRLYPFCFMEVNAFFEQKLTPQQAYTELMKYYVAVKKVQGIFITIWHNNYLGSDPKYAGWRDLYEIFMKEDAYWDAVG</sequence>
<name>A0ABS9BJM6_9BACT</name>
<evidence type="ECO:0000313" key="3">
    <source>
        <dbReference type="Proteomes" id="UP001200145"/>
    </source>
</evidence>
<comment type="caution">
    <text evidence="2">The sequence shown here is derived from an EMBL/GenBank/DDBJ whole genome shotgun (WGS) entry which is preliminary data.</text>
</comment>
<protein>
    <recommendedName>
        <fullName evidence="1">DUF7033 domain-containing protein</fullName>
    </recommendedName>
</protein>
<evidence type="ECO:0000313" key="2">
    <source>
        <dbReference type="EMBL" id="MCF1715903.1"/>
    </source>
</evidence>
<evidence type="ECO:0000259" key="1">
    <source>
        <dbReference type="Pfam" id="PF23019"/>
    </source>
</evidence>
<reference evidence="2 3" key="1">
    <citation type="submission" date="2022-01" db="EMBL/GenBank/DDBJ databases">
        <title>Flavihumibacter sp. nov., isolated from sediment of a river.</title>
        <authorList>
            <person name="Liu H."/>
        </authorList>
    </citation>
    <scope>NUCLEOTIDE SEQUENCE [LARGE SCALE GENOMIC DNA]</scope>
    <source>
        <strain evidence="2 3">RY-1</strain>
    </source>
</reference>
<organism evidence="2 3">
    <name type="scientific">Flavihumibacter fluminis</name>
    <dbReference type="NCBI Taxonomy" id="2909236"/>
    <lineage>
        <taxon>Bacteria</taxon>
        <taxon>Pseudomonadati</taxon>
        <taxon>Bacteroidota</taxon>
        <taxon>Chitinophagia</taxon>
        <taxon>Chitinophagales</taxon>
        <taxon>Chitinophagaceae</taxon>
        <taxon>Flavihumibacter</taxon>
    </lineage>
</organism>
<proteinExistence type="predicted"/>
<dbReference type="EMBL" id="JAKEVY010000003">
    <property type="protein sequence ID" value="MCF1715903.1"/>
    <property type="molecule type" value="Genomic_DNA"/>
</dbReference>
<dbReference type="Proteomes" id="UP001200145">
    <property type="component" value="Unassembled WGS sequence"/>
</dbReference>
<dbReference type="RefSeq" id="WP_234866849.1">
    <property type="nucleotide sequence ID" value="NZ_JAKEVY010000003.1"/>
</dbReference>
<dbReference type="Pfam" id="PF23019">
    <property type="entry name" value="DUF7033"/>
    <property type="match status" value="1"/>
</dbReference>
<feature type="domain" description="DUF7033" evidence="1">
    <location>
        <begin position="95"/>
        <end position="182"/>
    </location>
</feature>
<keyword evidence="3" id="KW-1185">Reference proteome</keyword>
<dbReference type="InterPro" id="IPR054297">
    <property type="entry name" value="DUF7033"/>
</dbReference>
<accession>A0ABS9BJM6</accession>
<gene>
    <name evidence="2" type="ORF">L0U88_14785</name>
</gene>